<dbReference type="PROSITE" id="PS50089">
    <property type="entry name" value="ZF_RING_2"/>
    <property type="match status" value="1"/>
</dbReference>
<dbReference type="Ensembl" id="ENSNMLT00000007097.1">
    <property type="protein sequence ID" value="ENSNMLP00000006198.1"/>
    <property type="gene ID" value="ENSNMLG00000004526.1"/>
</dbReference>
<dbReference type="SMART" id="SM00184">
    <property type="entry name" value="RING"/>
    <property type="match status" value="1"/>
</dbReference>
<dbReference type="Pfam" id="PF13445">
    <property type="entry name" value="zf-RING_UBOX"/>
    <property type="match status" value="1"/>
</dbReference>
<reference evidence="11" key="2">
    <citation type="submission" date="2025-09" db="UniProtKB">
        <authorList>
            <consortium name="Ensembl"/>
        </authorList>
    </citation>
    <scope>IDENTIFICATION</scope>
</reference>
<keyword evidence="2" id="KW-0479">Metal-binding</keyword>
<dbReference type="SMART" id="SM00589">
    <property type="entry name" value="PRY"/>
    <property type="match status" value="1"/>
</dbReference>
<dbReference type="InterPro" id="IPR027370">
    <property type="entry name" value="Znf-RING_euk"/>
</dbReference>
<dbReference type="PROSITE" id="PS50188">
    <property type="entry name" value="B302_SPRY"/>
    <property type="match status" value="1"/>
</dbReference>
<name>A0A8C6SJJ4_9GOBI</name>
<evidence type="ECO:0000256" key="6">
    <source>
        <dbReference type="PROSITE-ProRule" id="PRU00024"/>
    </source>
</evidence>
<dbReference type="InterPro" id="IPR001841">
    <property type="entry name" value="Znf_RING"/>
</dbReference>
<proteinExistence type="predicted"/>
<protein>
    <submittedName>
        <fullName evidence="11">Tripartite motif containing 65</fullName>
    </submittedName>
</protein>
<dbReference type="Proteomes" id="UP000694523">
    <property type="component" value="Unplaced"/>
</dbReference>
<evidence type="ECO:0000313" key="12">
    <source>
        <dbReference type="Proteomes" id="UP000694523"/>
    </source>
</evidence>
<dbReference type="InterPro" id="IPR003879">
    <property type="entry name" value="Butyrophylin_SPRY"/>
</dbReference>
<dbReference type="Gene3D" id="2.60.120.920">
    <property type="match status" value="1"/>
</dbReference>
<dbReference type="InterPro" id="IPR013320">
    <property type="entry name" value="ConA-like_dom_sf"/>
</dbReference>
<dbReference type="SMART" id="SM00449">
    <property type="entry name" value="SPRY"/>
    <property type="match status" value="1"/>
</dbReference>
<feature type="domain" description="B30.2/SPRY" evidence="10">
    <location>
        <begin position="387"/>
        <end position="585"/>
    </location>
</feature>
<reference evidence="11" key="1">
    <citation type="submission" date="2025-08" db="UniProtKB">
        <authorList>
            <consortium name="Ensembl"/>
        </authorList>
    </citation>
    <scope>IDENTIFICATION</scope>
</reference>
<keyword evidence="4" id="KW-0862">Zinc</keyword>
<keyword evidence="5" id="KW-0391">Immunity</keyword>
<dbReference type="InterPro" id="IPR013083">
    <property type="entry name" value="Znf_RING/FYVE/PHD"/>
</dbReference>
<dbReference type="AlphaFoldDB" id="A0A8C6SJJ4"/>
<evidence type="ECO:0000256" key="3">
    <source>
        <dbReference type="ARBA" id="ARBA00022771"/>
    </source>
</evidence>
<dbReference type="GO" id="GO:0005737">
    <property type="term" value="C:cytoplasm"/>
    <property type="evidence" value="ECO:0007669"/>
    <property type="project" value="UniProtKB-ARBA"/>
</dbReference>
<dbReference type="GO" id="GO:0008270">
    <property type="term" value="F:zinc ion binding"/>
    <property type="evidence" value="ECO:0007669"/>
    <property type="project" value="UniProtKB-KW"/>
</dbReference>
<dbReference type="SUPFAM" id="SSF57850">
    <property type="entry name" value="RING/U-box"/>
    <property type="match status" value="1"/>
</dbReference>
<evidence type="ECO:0000313" key="11">
    <source>
        <dbReference type="Ensembl" id="ENSNMLP00000006198.1"/>
    </source>
</evidence>
<dbReference type="Pfam" id="PF00622">
    <property type="entry name" value="SPRY"/>
    <property type="match status" value="1"/>
</dbReference>
<dbReference type="PRINTS" id="PR01407">
    <property type="entry name" value="BUTYPHLNCDUF"/>
</dbReference>
<dbReference type="InterPro" id="IPR017907">
    <property type="entry name" value="Znf_RING_CS"/>
</dbReference>
<dbReference type="Pfam" id="PF25600">
    <property type="entry name" value="TRIM_CC"/>
    <property type="match status" value="1"/>
</dbReference>
<dbReference type="SUPFAM" id="SSF57845">
    <property type="entry name" value="B-box zinc-binding domain"/>
    <property type="match status" value="1"/>
</dbReference>
<dbReference type="CDD" id="cd19835">
    <property type="entry name" value="Bbox2_TRIM65_C-IV"/>
    <property type="match status" value="1"/>
</dbReference>
<feature type="coiled-coil region" evidence="7">
    <location>
        <begin position="196"/>
        <end position="241"/>
    </location>
</feature>
<keyword evidence="12" id="KW-1185">Reference proteome</keyword>
<evidence type="ECO:0000256" key="4">
    <source>
        <dbReference type="ARBA" id="ARBA00022833"/>
    </source>
</evidence>
<dbReference type="Pfam" id="PF13765">
    <property type="entry name" value="PRY"/>
    <property type="match status" value="1"/>
</dbReference>
<dbReference type="PROSITE" id="PS00518">
    <property type="entry name" value="ZF_RING_1"/>
    <property type="match status" value="1"/>
</dbReference>
<evidence type="ECO:0000256" key="7">
    <source>
        <dbReference type="SAM" id="Coils"/>
    </source>
</evidence>
<sequence>MSLFAHYFVVGQYTVGGGMRFCLACTQEKQLLVMSLPLPLVFQAALHTLHTAILDFAPRRPFDTCYKMESQKHNLDCGICYELFKNPCTIQCGHSFCQDCITSHWDSQQGRGQIFDCPFCKKEFDSRPALSRNINLYKLASGLGQSEKEARTTGAEGAREEELCERHGKSLVLFCNQDRMSVCCECAVKECVSHKKSMLEEERQSQEQILQRKEKEMERIISETEKNIHDLSENIAQVKVTLQQTSTWVSAKFGSLLKVLVEKQEAMELFLEEQRRDTITEAEQRLQEMEERVQKLRENKKQVCKMQKLTDTELIKESMLVKVPEFQAVPTEVSSSLQERLSGVTEVLSRVSKLLHEDLERALGAALGLDKQASPQDKRPILAVVPSPAAPFAPGLREGLDGHRCSLTFDPRTANGHLSLSCGNTRAEHLSSGPPAPPADQARFDHTWQVLCLQGFSRGVHYWELEVSKPWAYIGVTYESIPRKEKGKRCMVGMNELSWSLQLDERQLSAWHGGRQEPVSASPLPAAQPSRVGVQLDYEAGTLSFYGPDGGRLHAFHCAFTHTLYPACWIGEGVSVTLSAGGEDCCVGTLTGNV</sequence>
<evidence type="ECO:0000256" key="1">
    <source>
        <dbReference type="ARBA" id="ARBA00022588"/>
    </source>
</evidence>
<organism evidence="11 12">
    <name type="scientific">Neogobius melanostomus</name>
    <name type="common">round goby</name>
    <dbReference type="NCBI Taxonomy" id="47308"/>
    <lineage>
        <taxon>Eukaryota</taxon>
        <taxon>Metazoa</taxon>
        <taxon>Chordata</taxon>
        <taxon>Craniata</taxon>
        <taxon>Vertebrata</taxon>
        <taxon>Euteleostomi</taxon>
        <taxon>Actinopterygii</taxon>
        <taxon>Neopterygii</taxon>
        <taxon>Teleostei</taxon>
        <taxon>Neoteleostei</taxon>
        <taxon>Acanthomorphata</taxon>
        <taxon>Gobiaria</taxon>
        <taxon>Gobiiformes</taxon>
        <taxon>Gobioidei</taxon>
        <taxon>Gobiidae</taxon>
        <taxon>Benthophilinae</taxon>
        <taxon>Neogobiini</taxon>
        <taxon>Neogobius</taxon>
    </lineage>
</organism>
<evidence type="ECO:0000256" key="5">
    <source>
        <dbReference type="ARBA" id="ARBA00022859"/>
    </source>
</evidence>
<dbReference type="PANTHER" id="PTHR25465">
    <property type="entry name" value="B-BOX DOMAIN CONTAINING"/>
    <property type="match status" value="1"/>
</dbReference>
<dbReference type="InterPro" id="IPR058030">
    <property type="entry name" value="TRIM8/14/16/25/29/45/65_CC"/>
</dbReference>
<evidence type="ECO:0000259" key="8">
    <source>
        <dbReference type="PROSITE" id="PS50089"/>
    </source>
</evidence>
<dbReference type="InterPro" id="IPR001870">
    <property type="entry name" value="B30.2/SPRY"/>
</dbReference>
<dbReference type="PROSITE" id="PS50119">
    <property type="entry name" value="ZF_BBOX"/>
    <property type="match status" value="1"/>
</dbReference>
<dbReference type="SUPFAM" id="SSF49899">
    <property type="entry name" value="Concanavalin A-like lectins/glucanases"/>
    <property type="match status" value="1"/>
</dbReference>
<dbReference type="InterPro" id="IPR043136">
    <property type="entry name" value="B30.2/SPRY_sf"/>
</dbReference>
<evidence type="ECO:0000259" key="9">
    <source>
        <dbReference type="PROSITE" id="PS50119"/>
    </source>
</evidence>
<feature type="coiled-coil region" evidence="7">
    <location>
        <begin position="272"/>
        <end position="306"/>
    </location>
</feature>
<keyword evidence="1" id="KW-0399">Innate immunity</keyword>
<dbReference type="InterPro" id="IPR006574">
    <property type="entry name" value="PRY"/>
</dbReference>
<evidence type="ECO:0000259" key="10">
    <source>
        <dbReference type="PROSITE" id="PS50188"/>
    </source>
</evidence>
<dbReference type="Gene3D" id="3.30.40.10">
    <property type="entry name" value="Zinc/RING finger domain, C3HC4 (zinc finger)"/>
    <property type="match status" value="1"/>
</dbReference>
<dbReference type="Gene3D" id="3.30.160.60">
    <property type="entry name" value="Classic Zinc Finger"/>
    <property type="match status" value="1"/>
</dbReference>
<dbReference type="PANTHER" id="PTHR25465:SF5">
    <property type="entry name" value="E3 UBIQUITIN_ISG15 LIGASE TRIM25-RELATED"/>
    <property type="match status" value="1"/>
</dbReference>
<dbReference type="GO" id="GO:0045087">
    <property type="term" value="P:innate immune response"/>
    <property type="evidence" value="ECO:0007669"/>
    <property type="project" value="UniProtKB-KW"/>
</dbReference>
<keyword evidence="3 6" id="KW-0863">Zinc-finger</keyword>
<accession>A0A8C6SJJ4</accession>
<keyword evidence="7" id="KW-0175">Coiled coil</keyword>
<dbReference type="InterPro" id="IPR000315">
    <property type="entry name" value="Znf_B-box"/>
</dbReference>
<feature type="domain" description="B box-type" evidence="9">
    <location>
        <begin position="159"/>
        <end position="206"/>
    </location>
</feature>
<evidence type="ECO:0000256" key="2">
    <source>
        <dbReference type="ARBA" id="ARBA00022723"/>
    </source>
</evidence>
<dbReference type="InterPro" id="IPR003877">
    <property type="entry name" value="SPRY_dom"/>
</dbReference>
<dbReference type="InterPro" id="IPR051051">
    <property type="entry name" value="E3_ubiq-ligase_TRIM/RNF"/>
</dbReference>
<feature type="domain" description="RING-type" evidence="8">
    <location>
        <begin position="77"/>
        <end position="121"/>
    </location>
</feature>